<organism evidence="1 2">
    <name type="scientific">Sphaerodactylus townsendi</name>
    <dbReference type="NCBI Taxonomy" id="933632"/>
    <lineage>
        <taxon>Eukaryota</taxon>
        <taxon>Metazoa</taxon>
        <taxon>Chordata</taxon>
        <taxon>Craniata</taxon>
        <taxon>Vertebrata</taxon>
        <taxon>Euteleostomi</taxon>
        <taxon>Lepidosauria</taxon>
        <taxon>Squamata</taxon>
        <taxon>Bifurcata</taxon>
        <taxon>Gekkota</taxon>
        <taxon>Sphaerodactylidae</taxon>
        <taxon>Sphaerodactylus</taxon>
    </lineage>
</organism>
<reference evidence="1" key="1">
    <citation type="submission" date="2021-08" db="EMBL/GenBank/DDBJ databases">
        <title>The first chromosome-level gecko genome reveals the dynamic sex chromosomes of Neotropical dwarf geckos (Sphaerodactylidae: Sphaerodactylus).</title>
        <authorList>
            <person name="Pinto B.J."/>
            <person name="Keating S.E."/>
            <person name="Gamble T."/>
        </authorList>
    </citation>
    <scope>NUCLEOTIDE SEQUENCE</scope>
    <source>
        <strain evidence="1">TG3544</strain>
    </source>
</reference>
<accession>A0ACB8EGA1</accession>
<comment type="caution">
    <text evidence="1">The sequence shown here is derived from an EMBL/GenBank/DDBJ whole genome shotgun (WGS) entry which is preliminary data.</text>
</comment>
<gene>
    <name evidence="1" type="ORF">K3G42_007446</name>
</gene>
<proteinExistence type="predicted"/>
<keyword evidence="2" id="KW-1185">Reference proteome</keyword>
<sequence>MPGIEPVAFFMKCRSPANIATTILLQSLYISLIMQASDRTGTRTLHDAVKGLNKVPKNFEGPDSSLIFVYILKNEALMCLVCPLPKQSASQQETFISKT</sequence>
<evidence type="ECO:0000313" key="2">
    <source>
        <dbReference type="Proteomes" id="UP000827872"/>
    </source>
</evidence>
<protein>
    <submittedName>
        <fullName evidence="1">Uncharacterized protein</fullName>
    </submittedName>
</protein>
<dbReference type="Proteomes" id="UP000827872">
    <property type="component" value="Linkage Group LG03"/>
</dbReference>
<name>A0ACB8EGA1_9SAUR</name>
<dbReference type="EMBL" id="CM037616">
    <property type="protein sequence ID" value="KAH7991579.1"/>
    <property type="molecule type" value="Genomic_DNA"/>
</dbReference>
<evidence type="ECO:0000313" key="1">
    <source>
        <dbReference type="EMBL" id="KAH7991579.1"/>
    </source>
</evidence>